<organism evidence="1 2">
    <name type="scientific">Cichorium intybus</name>
    <name type="common">Chicory</name>
    <dbReference type="NCBI Taxonomy" id="13427"/>
    <lineage>
        <taxon>Eukaryota</taxon>
        <taxon>Viridiplantae</taxon>
        <taxon>Streptophyta</taxon>
        <taxon>Embryophyta</taxon>
        <taxon>Tracheophyta</taxon>
        <taxon>Spermatophyta</taxon>
        <taxon>Magnoliopsida</taxon>
        <taxon>eudicotyledons</taxon>
        <taxon>Gunneridae</taxon>
        <taxon>Pentapetalae</taxon>
        <taxon>asterids</taxon>
        <taxon>campanulids</taxon>
        <taxon>Asterales</taxon>
        <taxon>Asteraceae</taxon>
        <taxon>Cichorioideae</taxon>
        <taxon>Cichorieae</taxon>
        <taxon>Cichoriinae</taxon>
        <taxon>Cichorium</taxon>
    </lineage>
</organism>
<evidence type="ECO:0000313" key="2">
    <source>
        <dbReference type="Proteomes" id="UP001055811"/>
    </source>
</evidence>
<reference evidence="2" key="1">
    <citation type="journal article" date="2022" name="Mol. Ecol. Resour.">
        <title>The genomes of chicory, endive, great burdock and yacon provide insights into Asteraceae palaeo-polyploidization history and plant inulin production.</title>
        <authorList>
            <person name="Fan W."/>
            <person name="Wang S."/>
            <person name="Wang H."/>
            <person name="Wang A."/>
            <person name="Jiang F."/>
            <person name="Liu H."/>
            <person name="Zhao H."/>
            <person name="Xu D."/>
            <person name="Zhang Y."/>
        </authorList>
    </citation>
    <scope>NUCLEOTIDE SEQUENCE [LARGE SCALE GENOMIC DNA]</scope>
    <source>
        <strain evidence="2">cv. Punajuju</strain>
    </source>
</reference>
<protein>
    <submittedName>
        <fullName evidence="1">Uncharacterized protein</fullName>
    </submittedName>
</protein>
<proteinExistence type="predicted"/>
<keyword evidence="2" id="KW-1185">Reference proteome</keyword>
<sequence length="152" mass="17475">MGPDPTHPTRHTFQKACVVVYPRTVQNGFVWIWPNTDPKYKDILSKKKPPYIAQLDDPSFTFQIYNRDIPYGYVLNSKFPSKLLKKTNSFIDQESDTFSSFSLKELLRLCQKIEKDATLGVHINKGLLALGNVISALGDEKERRCTCCILRY</sequence>
<dbReference type="Proteomes" id="UP001055811">
    <property type="component" value="Linkage Group LG01"/>
</dbReference>
<gene>
    <name evidence="1" type="ORF">L2E82_01896</name>
</gene>
<name>A0ACB9H190_CICIN</name>
<comment type="caution">
    <text evidence="1">The sequence shown here is derived from an EMBL/GenBank/DDBJ whole genome shotgun (WGS) entry which is preliminary data.</text>
</comment>
<reference evidence="1 2" key="2">
    <citation type="journal article" date="2022" name="Mol. Ecol. Resour.">
        <title>The genomes of chicory, endive, great burdock and yacon provide insights into Asteraceae paleo-polyploidization history and plant inulin production.</title>
        <authorList>
            <person name="Fan W."/>
            <person name="Wang S."/>
            <person name="Wang H."/>
            <person name="Wang A."/>
            <person name="Jiang F."/>
            <person name="Liu H."/>
            <person name="Zhao H."/>
            <person name="Xu D."/>
            <person name="Zhang Y."/>
        </authorList>
    </citation>
    <scope>NUCLEOTIDE SEQUENCE [LARGE SCALE GENOMIC DNA]</scope>
    <source>
        <strain evidence="2">cv. Punajuju</strain>
        <tissue evidence="1">Leaves</tissue>
    </source>
</reference>
<accession>A0ACB9H190</accession>
<dbReference type="EMBL" id="CM042009">
    <property type="protein sequence ID" value="KAI3789108.1"/>
    <property type="molecule type" value="Genomic_DNA"/>
</dbReference>
<evidence type="ECO:0000313" key="1">
    <source>
        <dbReference type="EMBL" id="KAI3789108.1"/>
    </source>
</evidence>